<dbReference type="InterPro" id="IPR001343">
    <property type="entry name" value="Hemolysn_Ca-bd"/>
</dbReference>
<evidence type="ECO:0000313" key="2">
    <source>
        <dbReference type="EMBL" id="VFS92188.1"/>
    </source>
</evidence>
<evidence type="ECO:0000256" key="1">
    <source>
        <dbReference type="ARBA" id="ARBA00022837"/>
    </source>
</evidence>
<dbReference type="Gene3D" id="2.150.10.10">
    <property type="entry name" value="Serralysin-like metalloprotease, C-terminal"/>
    <property type="match status" value="1"/>
</dbReference>
<accession>A0A485D593</accession>
<gene>
    <name evidence="2" type="primary">cya_1</name>
    <name evidence="2" type="ORF">NCTC12998_07293</name>
</gene>
<proteinExistence type="predicted"/>
<name>A0A485D593_RAOPL</name>
<dbReference type="SUPFAM" id="SSF51120">
    <property type="entry name" value="beta-Roll"/>
    <property type="match status" value="1"/>
</dbReference>
<organism evidence="2 3">
    <name type="scientific">Raoultella planticola</name>
    <name type="common">Klebsiella planticola</name>
    <dbReference type="NCBI Taxonomy" id="575"/>
    <lineage>
        <taxon>Bacteria</taxon>
        <taxon>Pseudomonadati</taxon>
        <taxon>Pseudomonadota</taxon>
        <taxon>Gammaproteobacteria</taxon>
        <taxon>Enterobacterales</taxon>
        <taxon>Enterobacteriaceae</taxon>
        <taxon>Klebsiella/Raoultella group</taxon>
        <taxon>Raoultella</taxon>
    </lineage>
</organism>
<evidence type="ECO:0000313" key="3">
    <source>
        <dbReference type="Proteomes" id="UP000345637"/>
    </source>
</evidence>
<dbReference type="AlphaFoldDB" id="A0A485D593"/>
<dbReference type="Proteomes" id="UP000345637">
    <property type="component" value="Unassembled WGS sequence"/>
</dbReference>
<protein>
    <submittedName>
        <fullName evidence="2">Cyclolysin</fullName>
    </submittedName>
</protein>
<dbReference type="EMBL" id="CAADJE010000041">
    <property type="protein sequence ID" value="VFS92188.1"/>
    <property type="molecule type" value="Genomic_DNA"/>
</dbReference>
<dbReference type="GO" id="GO:0005509">
    <property type="term" value="F:calcium ion binding"/>
    <property type="evidence" value="ECO:0007669"/>
    <property type="project" value="InterPro"/>
</dbReference>
<reference evidence="2 3" key="1">
    <citation type="submission" date="2019-03" db="EMBL/GenBank/DDBJ databases">
        <authorList>
            <consortium name="Pathogen Informatics"/>
        </authorList>
    </citation>
    <scope>NUCLEOTIDE SEQUENCE [LARGE SCALE GENOMIC DNA]</scope>
    <source>
        <strain evidence="2 3">NCTC12998</strain>
    </source>
</reference>
<keyword evidence="1" id="KW-0106">Calcium</keyword>
<dbReference type="InterPro" id="IPR011049">
    <property type="entry name" value="Serralysin-like_metalloprot_C"/>
</dbReference>
<dbReference type="Pfam" id="PF00353">
    <property type="entry name" value="HemolysinCabind"/>
    <property type="match status" value="1"/>
</dbReference>
<sequence length="75" mass="7750">MCCGGGKGNDQLKGGYGDDTYLFNAGDGQDTIIESSGADTLRLGEGLLAEQAVLSRQRCRAMTAWCSASATGRTA</sequence>